<dbReference type="EMBL" id="MU277208">
    <property type="protein sequence ID" value="KAI0062386.1"/>
    <property type="molecule type" value="Genomic_DNA"/>
</dbReference>
<reference evidence="1" key="1">
    <citation type="submission" date="2021-03" db="EMBL/GenBank/DDBJ databases">
        <authorList>
            <consortium name="DOE Joint Genome Institute"/>
            <person name="Ahrendt S."/>
            <person name="Looney B.P."/>
            <person name="Miyauchi S."/>
            <person name="Morin E."/>
            <person name="Drula E."/>
            <person name="Courty P.E."/>
            <person name="Chicoki N."/>
            <person name="Fauchery L."/>
            <person name="Kohler A."/>
            <person name="Kuo A."/>
            <person name="Labutti K."/>
            <person name="Pangilinan J."/>
            <person name="Lipzen A."/>
            <person name="Riley R."/>
            <person name="Andreopoulos W."/>
            <person name="He G."/>
            <person name="Johnson J."/>
            <person name="Barry K.W."/>
            <person name="Grigoriev I.V."/>
            <person name="Nagy L."/>
            <person name="Hibbett D."/>
            <person name="Henrissat B."/>
            <person name="Matheny P.B."/>
            <person name="Labbe J."/>
            <person name="Martin F."/>
        </authorList>
    </citation>
    <scope>NUCLEOTIDE SEQUENCE</scope>
    <source>
        <strain evidence="1">HHB10654</strain>
    </source>
</reference>
<comment type="caution">
    <text evidence="1">The sequence shown here is derived from an EMBL/GenBank/DDBJ whole genome shotgun (WGS) entry which is preliminary data.</text>
</comment>
<sequence length="153" mass="17570">MHSLSSVMHYIRDEQHGRHCARRRARQMLQGCSTGAVGGECTALDDWSPSRIGSWLSCRGAGGFTWQLPTAADPCRCHCPLFRFVPILWLYPQPQPELTDGKTKQTCAHRCRQRAHMTTERCKSKRQRTSAPGYWRTSRFDSSDGWTWRKGDK</sequence>
<gene>
    <name evidence="1" type="ORF">BV25DRAFT_684435</name>
</gene>
<proteinExistence type="predicted"/>
<accession>A0ACB8T2S1</accession>
<dbReference type="Proteomes" id="UP000814140">
    <property type="component" value="Unassembled WGS sequence"/>
</dbReference>
<organism evidence="1 2">
    <name type="scientific">Artomyces pyxidatus</name>
    <dbReference type="NCBI Taxonomy" id="48021"/>
    <lineage>
        <taxon>Eukaryota</taxon>
        <taxon>Fungi</taxon>
        <taxon>Dikarya</taxon>
        <taxon>Basidiomycota</taxon>
        <taxon>Agaricomycotina</taxon>
        <taxon>Agaricomycetes</taxon>
        <taxon>Russulales</taxon>
        <taxon>Auriscalpiaceae</taxon>
        <taxon>Artomyces</taxon>
    </lineage>
</organism>
<evidence type="ECO:0000313" key="1">
    <source>
        <dbReference type="EMBL" id="KAI0062386.1"/>
    </source>
</evidence>
<reference evidence="1" key="2">
    <citation type="journal article" date="2022" name="New Phytol.">
        <title>Evolutionary transition to the ectomycorrhizal habit in the genomes of a hyperdiverse lineage of mushroom-forming fungi.</title>
        <authorList>
            <person name="Looney B."/>
            <person name="Miyauchi S."/>
            <person name="Morin E."/>
            <person name="Drula E."/>
            <person name="Courty P.E."/>
            <person name="Kohler A."/>
            <person name="Kuo A."/>
            <person name="LaButti K."/>
            <person name="Pangilinan J."/>
            <person name="Lipzen A."/>
            <person name="Riley R."/>
            <person name="Andreopoulos W."/>
            <person name="He G."/>
            <person name="Johnson J."/>
            <person name="Nolan M."/>
            <person name="Tritt A."/>
            <person name="Barry K.W."/>
            <person name="Grigoriev I.V."/>
            <person name="Nagy L.G."/>
            <person name="Hibbett D."/>
            <person name="Henrissat B."/>
            <person name="Matheny P.B."/>
            <person name="Labbe J."/>
            <person name="Martin F.M."/>
        </authorList>
    </citation>
    <scope>NUCLEOTIDE SEQUENCE</scope>
    <source>
        <strain evidence="1">HHB10654</strain>
    </source>
</reference>
<keyword evidence="2" id="KW-1185">Reference proteome</keyword>
<protein>
    <submittedName>
        <fullName evidence="1">Uncharacterized protein</fullName>
    </submittedName>
</protein>
<name>A0ACB8T2S1_9AGAM</name>
<evidence type="ECO:0000313" key="2">
    <source>
        <dbReference type="Proteomes" id="UP000814140"/>
    </source>
</evidence>